<dbReference type="InterPro" id="IPR000719">
    <property type="entry name" value="Prot_kinase_dom"/>
</dbReference>
<dbReference type="Proteomes" id="UP000316213">
    <property type="component" value="Unassembled WGS sequence"/>
</dbReference>
<evidence type="ECO:0000256" key="2">
    <source>
        <dbReference type="ARBA" id="ARBA00022741"/>
    </source>
</evidence>
<dbReference type="SUPFAM" id="SSF88946">
    <property type="entry name" value="Sigma2 domain of RNA polymerase sigma factors"/>
    <property type="match status" value="1"/>
</dbReference>
<dbReference type="Pfam" id="PF00069">
    <property type="entry name" value="Pkinase"/>
    <property type="match status" value="1"/>
</dbReference>
<dbReference type="PANTHER" id="PTHR43289">
    <property type="entry name" value="MITOGEN-ACTIVATED PROTEIN KINASE KINASE KINASE 20-RELATED"/>
    <property type="match status" value="1"/>
</dbReference>
<dbReference type="GO" id="GO:0006352">
    <property type="term" value="P:DNA-templated transcription initiation"/>
    <property type="evidence" value="ECO:0007669"/>
    <property type="project" value="InterPro"/>
</dbReference>
<keyword evidence="8" id="KW-1185">Reference proteome</keyword>
<dbReference type="CDD" id="cd14014">
    <property type="entry name" value="STKc_PknB_like"/>
    <property type="match status" value="1"/>
</dbReference>
<evidence type="ECO:0000256" key="4">
    <source>
        <dbReference type="ARBA" id="ARBA00022840"/>
    </source>
</evidence>
<comment type="caution">
    <text evidence="7">The sequence shown here is derived from an EMBL/GenBank/DDBJ whole genome shotgun (WGS) entry which is preliminary data.</text>
</comment>
<dbReference type="SUPFAM" id="SSF56112">
    <property type="entry name" value="Protein kinase-like (PK-like)"/>
    <property type="match status" value="1"/>
</dbReference>
<keyword evidence="3 7" id="KW-0418">Kinase</keyword>
<dbReference type="Gene3D" id="1.10.510.10">
    <property type="entry name" value="Transferase(Phosphotransferase) domain 1"/>
    <property type="match status" value="1"/>
</dbReference>
<protein>
    <submittedName>
        <fullName evidence="7">Serine/threonine-protein kinase PknH</fullName>
        <ecNumber evidence="7">2.7.11.1</ecNumber>
    </submittedName>
</protein>
<dbReference type="PROSITE" id="PS50011">
    <property type="entry name" value="PROTEIN_KINASE_DOM"/>
    <property type="match status" value="1"/>
</dbReference>
<feature type="binding site" evidence="5">
    <location>
        <position position="256"/>
    </location>
    <ligand>
        <name>ATP</name>
        <dbReference type="ChEBI" id="CHEBI:30616"/>
    </ligand>
</feature>
<dbReference type="PROSITE" id="PS00109">
    <property type="entry name" value="PROTEIN_KINASE_TYR"/>
    <property type="match status" value="1"/>
</dbReference>
<dbReference type="InterPro" id="IPR008266">
    <property type="entry name" value="Tyr_kinase_AS"/>
</dbReference>
<keyword evidence="1 7" id="KW-0808">Transferase</keyword>
<dbReference type="InterPro" id="IPR036388">
    <property type="entry name" value="WH-like_DNA-bd_sf"/>
</dbReference>
<evidence type="ECO:0000313" key="8">
    <source>
        <dbReference type="Proteomes" id="UP000316213"/>
    </source>
</evidence>
<dbReference type="GO" id="GO:0005524">
    <property type="term" value="F:ATP binding"/>
    <property type="evidence" value="ECO:0007669"/>
    <property type="project" value="UniProtKB-UniRule"/>
</dbReference>
<dbReference type="Pfam" id="PF07638">
    <property type="entry name" value="Sigma70_ECF"/>
    <property type="match status" value="1"/>
</dbReference>
<sequence length="479" mass="53099">MKPDSGSEEKSNKSEAITNRPDDWLLREWKAGNEQAAEVFANRYAIRLVALVANRLNHRYRSSVDPEEVVQSAMGSFFNAARHSRIEVSGSVSLWRLLATFVRRKMARSIERQSAAKRGGERERLSLDDVGPLAIVQDARMAEDEVSEVVGLLRIELPEELFVIVEGLLAGQTQRELADSLRIDERTVRRRLSRVREHLGSKTLDGEMIALAASSPPKLPRVDYNDFVLGKLIGSGGFGKVYRAGMQTGGETVAVKFLRKAFWQNEDARGSFWREIDVASQIDHPGVIRYLGYGESPHGGPYLLSEWIDGQSLDAISSPTSEQFKGWLLQICRALDAVHQAALVHGDLTPTNILVDQDNRITITDFGFSQATVSDATSILGGTLGFAAPEQIDSSFGAVSPKTDIYAVGGLVHWFFYRTPPNAGHHLGEIIEKTLANHEEETSRYAECPEPFRTILTETLNPSPDDRIESASKLIRLLS</sequence>
<evidence type="ECO:0000256" key="5">
    <source>
        <dbReference type="PROSITE-ProRule" id="PRU10141"/>
    </source>
</evidence>
<dbReference type="OrthoDB" id="280689at2"/>
<feature type="domain" description="Protein kinase" evidence="6">
    <location>
        <begin position="227"/>
        <end position="479"/>
    </location>
</feature>
<dbReference type="GO" id="GO:0004674">
    <property type="term" value="F:protein serine/threonine kinase activity"/>
    <property type="evidence" value="ECO:0007669"/>
    <property type="project" value="UniProtKB-EC"/>
</dbReference>
<dbReference type="Gene3D" id="1.10.10.10">
    <property type="entry name" value="Winged helix-like DNA-binding domain superfamily/Winged helix DNA-binding domain"/>
    <property type="match status" value="1"/>
</dbReference>
<name>A0A5C6ACN4_9BACT</name>
<keyword evidence="2 5" id="KW-0547">Nucleotide-binding</keyword>
<evidence type="ECO:0000256" key="3">
    <source>
        <dbReference type="ARBA" id="ARBA00022777"/>
    </source>
</evidence>
<reference evidence="7 8" key="1">
    <citation type="submission" date="2019-02" db="EMBL/GenBank/DDBJ databases">
        <title>Deep-cultivation of Planctomycetes and their phenomic and genomic characterization uncovers novel biology.</title>
        <authorList>
            <person name="Wiegand S."/>
            <person name="Jogler M."/>
            <person name="Boedeker C."/>
            <person name="Pinto D."/>
            <person name="Vollmers J."/>
            <person name="Rivas-Marin E."/>
            <person name="Kohn T."/>
            <person name="Peeters S.H."/>
            <person name="Heuer A."/>
            <person name="Rast P."/>
            <person name="Oberbeckmann S."/>
            <person name="Bunk B."/>
            <person name="Jeske O."/>
            <person name="Meyerdierks A."/>
            <person name="Storesund J.E."/>
            <person name="Kallscheuer N."/>
            <person name="Luecker S."/>
            <person name="Lage O.M."/>
            <person name="Pohl T."/>
            <person name="Merkel B.J."/>
            <person name="Hornburger P."/>
            <person name="Mueller R.-W."/>
            <person name="Bruemmer F."/>
            <person name="Labrenz M."/>
            <person name="Spormann A.M."/>
            <person name="Op Den Camp H."/>
            <person name="Overmann J."/>
            <person name="Amann R."/>
            <person name="Jetten M.S.M."/>
            <person name="Mascher T."/>
            <person name="Medema M.H."/>
            <person name="Devos D.P."/>
            <person name="Kaster A.-K."/>
            <person name="Ovreas L."/>
            <person name="Rohde M."/>
            <person name="Galperin M.Y."/>
            <person name="Jogler C."/>
        </authorList>
    </citation>
    <scope>NUCLEOTIDE SEQUENCE [LARGE SCALE GENOMIC DNA]</scope>
    <source>
        <strain evidence="7 8">Pla100</strain>
    </source>
</reference>
<proteinExistence type="predicted"/>
<dbReference type="PANTHER" id="PTHR43289:SF6">
    <property type="entry name" value="SERINE_THREONINE-PROTEIN KINASE NEKL-3"/>
    <property type="match status" value="1"/>
</dbReference>
<evidence type="ECO:0000259" key="6">
    <source>
        <dbReference type="PROSITE" id="PS50011"/>
    </source>
</evidence>
<evidence type="ECO:0000256" key="1">
    <source>
        <dbReference type="ARBA" id="ARBA00022679"/>
    </source>
</evidence>
<organism evidence="7 8">
    <name type="scientific">Neorhodopirellula pilleata</name>
    <dbReference type="NCBI Taxonomy" id="2714738"/>
    <lineage>
        <taxon>Bacteria</taxon>
        <taxon>Pseudomonadati</taxon>
        <taxon>Planctomycetota</taxon>
        <taxon>Planctomycetia</taxon>
        <taxon>Pirellulales</taxon>
        <taxon>Pirellulaceae</taxon>
        <taxon>Neorhodopirellula</taxon>
    </lineage>
</organism>
<dbReference type="PROSITE" id="PS00107">
    <property type="entry name" value="PROTEIN_KINASE_ATP"/>
    <property type="match status" value="1"/>
</dbReference>
<dbReference type="EC" id="2.7.11.1" evidence="7"/>
<dbReference type="AlphaFoldDB" id="A0A5C6ACN4"/>
<dbReference type="InterPro" id="IPR011009">
    <property type="entry name" value="Kinase-like_dom_sf"/>
</dbReference>
<dbReference type="Gene3D" id="1.10.1740.10">
    <property type="match status" value="1"/>
</dbReference>
<dbReference type="GO" id="GO:0003700">
    <property type="term" value="F:DNA-binding transcription factor activity"/>
    <property type="evidence" value="ECO:0007669"/>
    <property type="project" value="InterPro"/>
</dbReference>
<dbReference type="InterPro" id="IPR053812">
    <property type="entry name" value="HTH_Sigma70_ECF-like"/>
</dbReference>
<evidence type="ECO:0000313" key="7">
    <source>
        <dbReference type="EMBL" id="TWT97157.1"/>
    </source>
</evidence>
<dbReference type="InterPro" id="IPR013325">
    <property type="entry name" value="RNA_pol_sigma_r2"/>
</dbReference>
<dbReference type="RefSeq" id="WP_146577806.1">
    <property type="nucleotide sequence ID" value="NZ_SJPM01000004.1"/>
</dbReference>
<dbReference type="EMBL" id="SJPM01000004">
    <property type="protein sequence ID" value="TWT97157.1"/>
    <property type="molecule type" value="Genomic_DNA"/>
</dbReference>
<keyword evidence="4 5" id="KW-0067">ATP-binding</keyword>
<gene>
    <name evidence="7" type="primary">pknH_2</name>
    <name evidence="7" type="ORF">Pla100_23060</name>
</gene>
<dbReference type="InterPro" id="IPR017441">
    <property type="entry name" value="Protein_kinase_ATP_BS"/>
</dbReference>
<accession>A0A5C6ACN4</accession>